<keyword evidence="2" id="KW-1185">Reference proteome</keyword>
<evidence type="ECO:0000313" key="1">
    <source>
        <dbReference type="EMBL" id="MDJ1170214.1"/>
    </source>
</evidence>
<dbReference type="InterPro" id="IPR025458">
    <property type="entry name" value="DUF4278"/>
</dbReference>
<name>A0ABT7ATJ2_9CYAN</name>
<organism evidence="1 2">
    <name type="scientific">Roseofilum acuticapitatum BLCC-M154</name>
    <dbReference type="NCBI Taxonomy" id="3022444"/>
    <lineage>
        <taxon>Bacteria</taxon>
        <taxon>Bacillati</taxon>
        <taxon>Cyanobacteriota</taxon>
        <taxon>Cyanophyceae</taxon>
        <taxon>Desertifilales</taxon>
        <taxon>Desertifilaceae</taxon>
        <taxon>Roseofilum</taxon>
        <taxon>Roseofilum acuticapitatum</taxon>
    </lineage>
</organism>
<protein>
    <submittedName>
        <fullName evidence="1">DUF4278 domain-containing protein</fullName>
    </submittedName>
</protein>
<proteinExistence type="predicted"/>
<accession>A0ABT7ATJ2</accession>
<sequence>MKLSYRGIEYNHKNLPVEAQEEDIIAKYRGRTYRVNRYPRHLPVPQAPMDLKYRGLEYKTHQCEEPSYPGLQRQTRPVQSERAELPVELAAAHCQNILKSLEHRLQVAQEKGDRTLISQLERERHELYNGGFCSLGFQ</sequence>
<evidence type="ECO:0000313" key="2">
    <source>
        <dbReference type="Proteomes" id="UP001235303"/>
    </source>
</evidence>
<dbReference type="Pfam" id="PF14105">
    <property type="entry name" value="DUF4278"/>
    <property type="match status" value="1"/>
</dbReference>
<reference evidence="1 2" key="1">
    <citation type="submission" date="2023-01" db="EMBL/GenBank/DDBJ databases">
        <title>Novel diversity within Roseofilum (Cyanobacteria; Desertifilaceae) from marine benthic mats with descriptions of four novel species.</title>
        <authorList>
            <person name="Wang Y."/>
            <person name="Berthold D.E."/>
            <person name="Hu J."/>
            <person name="Lefler F.W."/>
            <person name="Laughinghouse H.D. IV."/>
        </authorList>
    </citation>
    <scope>NUCLEOTIDE SEQUENCE [LARGE SCALE GENOMIC DNA]</scope>
    <source>
        <strain evidence="1 2">BLCC-M154</strain>
    </source>
</reference>
<comment type="caution">
    <text evidence="1">The sequence shown here is derived from an EMBL/GenBank/DDBJ whole genome shotgun (WGS) entry which is preliminary data.</text>
</comment>
<dbReference type="RefSeq" id="WP_283753971.1">
    <property type="nucleotide sequence ID" value="NZ_JAQOSP010000083.1"/>
</dbReference>
<dbReference type="EMBL" id="JAQOSP010000083">
    <property type="protein sequence ID" value="MDJ1170214.1"/>
    <property type="molecule type" value="Genomic_DNA"/>
</dbReference>
<gene>
    <name evidence="1" type="ORF">PMG71_12310</name>
</gene>
<dbReference type="Proteomes" id="UP001235303">
    <property type="component" value="Unassembled WGS sequence"/>
</dbReference>